<feature type="region of interest" description="Disordered" evidence="1">
    <location>
        <begin position="605"/>
        <end position="652"/>
    </location>
</feature>
<evidence type="ECO:0000256" key="1">
    <source>
        <dbReference type="SAM" id="MobiDB-lite"/>
    </source>
</evidence>
<gene>
    <name evidence="2" type="ORF">BEMITA_LOCUS8995</name>
</gene>
<accession>A0A9P0AGU9</accession>
<dbReference type="Gene3D" id="3.60.10.10">
    <property type="entry name" value="Endonuclease/exonuclease/phosphatase"/>
    <property type="match status" value="1"/>
</dbReference>
<feature type="region of interest" description="Disordered" evidence="1">
    <location>
        <begin position="854"/>
        <end position="876"/>
    </location>
</feature>
<dbReference type="AlphaFoldDB" id="A0A9P0AGU9"/>
<reference evidence="2" key="1">
    <citation type="submission" date="2021-12" db="EMBL/GenBank/DDBJ databases">
        <authorList>
            <person name="King R."/>
        </authorList>
    </citation>
    <scope>NUCLEOTIDE SEQUENCE</scope>
</reference>
<evidence type="ECO:0000313" key="3">
    <source>
        <dbReference type="Proteomes" id="UP001152759"/>
    </source>
</evidence>
<proteinExistence type="predicted"/>
<dbReference type="InterPro" id="IPR036691">
    <property type="entry name" value="Endo/exonu/phosph_ase_sf"/>
</dbReference>
<evidence type="ECO:0008006" key="4">
    <source>
        <dbReference type="Google" id="ProtNLM"/>
    </source>
</evidence>
<dbReference type="InterPro" id="IPR027417">
    <property type="entry name" value="P-loop_NTPase"/>
</dbReference>
<evidence type="ECO:0000313" key="2">
    <source>
        <dbReference type="EMBL" id="CAH0390253.1"/>
    </source>
</evidence>
<dbReference type="Gene3D" id="3.40.50.300">
    <property type="entry name" value="P-loop containing nucleotide triphosphate hydrolases"/>
    <property type="match status" value="1"/>
</dbReference>
<keyword evidence="3" id="KW-1185">Reference proteome</keyword>
<dbReference type="Proteomes" id="UP001152759">
    <property type="component" value="Chromosome 5"/>
</dbReference>
<organism evidence="2 3">
    <name type="scientific">Bemisia tabaci</name>
    <name type="common">Sweetpotato whitefly</name>
    <name type="synonym">Aleurodes tabaci</name>
    <dbReference type="NCBI Taxonomy" id="7038"/>
    <lineage>
        <taxon>Eukaryota</taxon>
        <taxon>Metazoa</taxon>
        <taxon>Ecdysozoa</taxon>
        <taxon>Arthropoda</taxon>
        <taxon>Hexapoda</taxon>
        <taxon>Insecta</taxon>
        <taxon>Pterygota</taxon>
        <taxon>Neoptera</taxon>
        <taxon>Paraneoptera</taxon>
        <taxon>Hemiptera</taxon>
        <taxon>Sternorrhyncha</taxon>
        <taxon>Aleyrodoidea</taxon>
        <taxon>Aleyrodidae</taxon>
        <taxon>Aleyrodinae</taxon>
        <taxon>Bemisia</taxon>
    </lineage>
</organism>
<dbReference type="EMBL" id="OU963866">
    <property type="protein sequence ID" value="CAH0390253.1"/>
    <property type="molecule type" value="Genomic_DNA"/>
</dbReference>
<dbReference type="SUPFAM" id="SSF52540">
    <property type="entry name" value="P-loop containing nucleoside triphosphate hydrolases"/>
    <property type="match status" value="1"/>
</dbReference>
<dbReference type="CDD" id="cd18809">
    <property type="entry name" value="SF1_C_RecD"/>
    <property type="match status" value="1"/>
</dbReference>
<protein>
    <recommendedName>
        <fullName evidence="4">OTU domain-containing protein</fullName>
    </recommendedName>
</protein>
<feature type="compositionally biased region" description="Basic and acidic residues" evidence="1">
    <location>
        <begin position="855"/>
        <end position="876"/>
    </location>
</feature>
<sequence>MTPAEAITIYKSQGGTYSKVSVYLSQDLKRNDIYVAFSRRTALSGLYIIGNFQPPPPPPDPFDEVIVALRNLPNKPIKFSCLFSSDFEDKNIVLYHNVQSFNAHFKDIVSDSNNLQSKILILAETWLRPSLTPKIEYFQTLVRQDVHRNDNHAFGAIVFIQEGEMVDVLYEYSFEEKGKACNLVALSYADYGICSGYIPPSTQFSSVKIKFLEMLQVTLKTKKKVILLGDFNQDVGKFDRNENICFENLLNSKNFVTKIDPRESSTNEGTQIDICFSTTACDLTASYSECYFSYHKPIICVLDHIQCSIEKPAFNPPHEILEKIPVRSSKLQHVFMDSIHLFHKLKKGSSLEDNFDDIANLTTFVRRSPLCEKELRNKSNFLNNNFVKIKTTGDGSCLYNVASLLLSGTECLTHALRGLVSAHIQHNSEYCSKLQQEWGDTTTPASVLDLKCVFNNAGFNSRTIDGYNTFQAMGEIEVITPKKAIVPGVHFTRLKTRPTAKEEGPGPNFFSSDLYNGVISGDIENVLPESIRNPMASKDLATLMSASTIEELREAVLLETAIQAGVTSYPTGLPQKEAIVQPTMSGTPSPSAWDREEEELLRTPSPHPLLEVASCGTSPPTTPFPDRPVTPPPDFRDAVHPPLPPRPGPPPPATTYRQFRCMVCGEECESVFEIKHLRMDPLPPIGAWDELHAAVERPSCPLCGPGHYLETCERFRGLSPANRLSFIIGNGRCVNCLRPHELDWPHIRCDQRARCEYGAPHHHLLHESRRVVVPPPQSPGVCASFREWSHCRLLKSGTLRPFWRSLPPSPQGPPPPAPHCGPLHFLGDCPQFNGLSPANRLSVVHGNGLCLQEHFGNDKDTDEKESERNTESEEDKLIDVNDVNDDHDDRQLMMDSSCDSSDKLKGVVGNVLLLIKSREDEAFCIFDEDEYRLFEMYREDHYSTLGIFECNTLTPLNICDNIQYPKHWEALMQKEWCYLNEYPVCEEHQKNTNAKGICTSLEAKSLGAGEIVHPYDHREMAFEVVSLRHRKH</sequence>
<feature type="compositionally biased region" description="Pro residues" evidence="1">
    <location>
        <begin position="641"/>
        <end position="652"/>
    </location>
</feature>
<dbReference type="SUPFAM" id="SSF56219">
    <property type="entry name" value="DNase I-like"/>
    <property type="match status" value="1"/>
</dbReference>
<name>A0A9P0AGU9_BEMTA</name>
<feature type="compositionally biased region" description="Pro residues" evidence="1">
    <location>
        <begin position="620"/>
        <end position="633"/>
    </location>
</feature>